<feature type="region of interest" description="Disordered" evidence="1">
    <location>
        <begin position="138"/>
        <end position="189"/>
    </location>
</feature>
<name>A0AAV7WTS9_PLEWA</name>
<comment type="caution">
    <text evidence="2">The sequence shown here is derived from an EMBL/GenBank/DDBJ whole genome shotgun (WGS) entry which is preliminary data.</text>
</comment>
<reference evidence="2" key="1">
    <citation type="journal article" date="2022" name="bioRxiv">
        <title>Sequencing and chromosome-scale assembly of the giantPleurodeles waltlgenome.</title>
        <authorList>
            <person name="Brown T."/>
            <person name="Elewa A."/>
            <person name="Iarovenko S."/>
            <person name="Subramanian E."/>
            <person name="Araus A.J."/>
            <person name="Petzold A."/>
            <person name="Susuki M."/>
            <person name="Suzuki K.-i.T."/>
            <person name="Hayashi T."/>
            <person name="Toyoda A."/>
            <person name="Oliveira C."/>
            <person name="Osipova E."/>
            <person name="Leigh N.D."/>
            <person name="Simon A."/>
            <person name="Yun M.H."/>
        </authorList>
    </citation>
    <scope>NUCLEOTIDE SEQUENCE</scope>
    <source>
        <strain evidence="2">20211129_DDA</strain>
        <tissue evidence="2">Liver</tissue>
    </source>
</reference>
<evidence type="ECO:0000313" key="3">
    <source>
        <dbReference type="Proteomes" id="UP001066276"/>
    </source>
</evidence>
<dbReference type="AlphaFoldDB" id="A0AAV7WTS9"/>
<gene>
    <name evidence="2" type="ORF">NDU88_003712</name>
</gene>
<accession>A0AAV7WTS9</accession>
<evidence type="ECO:0000256" key="1">
    <source>
        <dbReference type="SAM" id="MobiDB-lite"/>
    </source>
</evidence>
<keyword evidence="3" id="KW-1185">Reference proteome</keyword>
<organism evidence="2 3">
    <name type="scientific">Pleurodeles waltl</name>
    <name type="common">Iberian ribbed newt</name>
    <dbReference type="NCBI Taxonomy" id="8319"/>
    <lineage>
        <taxon>Eukaryota</taxon>
        <taxon>Metazoa</taxon>
        <taxon>Chordata</taxon>
        <taxon>Craniata</taxon>
        <taxon>Vertebrata</taxon>
        <taxon>Euteleostomi</taxon>
        <taxon>Amphibia</taxon>
        <taxon>Batrachia</taxon>
        <taxon>Caudata</taxon>
        <taxon>Salamandroidea</taxon>
        <taxon>Salamandridae</taxon>
        <taxon>Pleurodelinae</taxon>
        <taxon>Pleurodeles</taxon>
    </lineage>
</organism>
<evidence type="ECO:0000313" key="2">
    <source>
        <dbReference type="EMBL" id="KAJ1216106.1"/>
    </source>
</evidence>
<proteinExistence type="predicted"/>
<sequence>MGNAPIKSSNADPLHEWVVAVTEVADDSSGLVSLTLQDKVLLQIDAISDDNGPLDISSSAGDLSIASLCLSVSSTSGNDQQVLPEGKTYQPLQDVSLIDNVKHTQNSQIEHHDLTVARLSAADEDSLTSACTLMATNNTQQGKEDNHVVGKGGENSYSLSDQSRDSDDADSSSSTNTETWSSSSPPPPC</sequence>
<feature type="compositionally biased region" description="Low complexity" evidence="1">
    <location>
        <begin position="171"/>
        <end position="183"/>
    </location>
</feature>
<protein>
    <submittedName>
        <fullName evidence="2">Uncharacterized protein</fullName>
    </submittedName>
</protein>
<dbReference type="EMBL" id="JANPWB010000001">
    <property type="protein sequence ID" value="KAJ1216106.1"/>
    <property type="molecule type" value="Genomic_DNA"/>
</dbReference>
<dbReference type="Proteomes" id="UP001066276">
    <property type="component" value="Chromosome 1_1"/>
</dbReference>